<dbReference type="InterPro" id="IPR025723">
    <property type="entry name" value="ArsA/GET3_ATPase-like"/>
</dbReference>
<keyword evidence="4" id="KW-1185">Reference proteome</keyword>
<accession>A0ABV3Y266</accession>
<dbReference type="PANTHER" id="PTHR10803">
    <property type="entry name" value="ARSENICAL PUMP-DRIVING ATPASE ARSENITE-TRANSLOCATING ATPASE"/>
    <property type="match status" value="1"/>
</dbReference>
<protein>
    <submittedName>
        <fullName evidence="3">ArsA-related P-loop ATPase</fullName>
    </submittedName>
</protein>
<evidence type="ECO:0000313" key="3">
    <source>
        <dbReference type="EMBL" id="MEX6429490.1"/>
    </source>
</evidence>
<dbReference type="Pfam" id="PF02374">
    <property type="entry name" value="ArsA_ATPase"/>
    <property type="match status" value="1"/>
</dbReference>
<name>A0ABV3Y266_9ACTN</name>
<dbReference type="Proteomes" id="UP001560267">
    <property type="component" value="Unassembled WGS sequence"/>
</dbReference>
<organism evidence="3 4">
    <name type="scientific">Ferrimicrobium acidiphilum</name>
    <dbReference type="NCBI Taxonomy" id="121039"/>
    <lineage>
        <taxon>Bacteria</taxon>
        <taxon>Bacillati</taxon>
        <taxon>Actinomycetota</taxon>
        <taxon>Acidimicrobiia</taxon>
        <taxon>Acidimicrobiales</taxon>
        <taxon>Acidimicrobiaceae</taxon>
        <taxon>Ferrimicrobium</taxon>
    </lineage>
</organism>
<dbReference type="EMBL" id="JBFSHR010000018">
    <property type="protein sequence ID" value="MEX6429490.1"/>
    <property type="molecule type" value="Genomic_DNA"/>
</dbReference>
<comment type="similarity">
    <text evidence="1">Belongs to the arsA ATPase family.</text>
</comment>
<dbReference type="InterPro" id="IPR027417">
    <property type="entry name" value="P-loop_NTPase"/>
</dbReference>
<evidence type="ECO:0000313" key="4">
    <source>
        <dbReference type="Proteomes" id="UP001560267"/>
    </source>
</evidence>
<dbReference type="SUPFAM" id="SSF52540">
    <property type="entry name" value="P-loop containing nucleoside triphosphate hydrolases"/>
    <property type="match status" value="1"/>
</dbReference>
<gene>
    <name evidence="3" type="ORF">AB6A68_06510</name>
</gene>
<dbReference type="PANTHER" id="PTHR10803:SF3">
    <property type="entry name" value="ATPASE GET3"/>
    <property type="match status" value="1"/>
</dbReference>
<dbReference type="RefSeq" id="WP_298387317.1">
    <property type="nucleotide sequence ID" value="NZ_JBFSHR010000018.1"/>
</dbReference>
<dbReference type="InterPro" id="IPR016300">
    <property type="entry name" value="ATPase_ArsA/GET3"/>
</dbReference>
<feature type="domain" description="ArsA/GET3 Anion-transporting ATPase-like" evidence="2">
    <location>
        <begin position="91"/>
        <end position="148"/>
    </location>
</feature>
<comment type="caution">
    <text evidence="3">The sequence shown here is derived from an EMBL/GenBank/DDBJ whole genome shotgun (WGS) entry which is preliminary data.</text>
</comment>
<dbReference type="Gene3D" id="3.40.50.300">
    <property type="entry name" value="P-loop containing nucleotide triphosphate hydrolases"/>
    <property type="match status" value="1"/>
</dbReference>
<evidence type="ECO:0000259" key="2">
    <source>
        <dbReference type="Pfam" id="PF02374"/>
    </source>
</evidence>
<reference evidence="3 4" key="1">
    <citation type="submission" date="2024-07" db="EMBL/GenBank/DDBJ databases">
        <title>Draft Genome Sequence of Ferrimicrobium acidiphilum Strain YE2023, Isolated from a Pulp of Bioleach Reactor.</title>
        <authorList>
            <person name="Elkina Y.A."/>
            <person name="Bulaeva A.G."/>
            <person name="Beletsky A.V."/>
            <person name="Mardanov A.V."/>
        </authorList>
    </citation>
    <scope>NUCLEOTIDE SEQUENCE [LARGE SCALE GENOMIC DNA]</scope>
    <source>
        <strain evidence="3 4">YE2023</strain>
    </source>
</reference>
<proteinExistence type="inferred from homology"/>
<evidence type="ECO:0000256" key="1">
    <source>
        <dbReference type="ARBA" id="ARBA00011040"/>
    </source>
</evidence>
<sequence length="287" mass="30838">METSQARIVLSELVGDPRLVLVTGKGGVGKSSIARLIALIAQAGGLKPLLVLFDEFGGESDGVEQVILLPDAVMLEYLETHGFGPLAQRLLKSGVIDAVSTAIPGIRDLLVLAKIKQLVKSEIYDLVLVDAPASGHLLSLLSSPAGLSAIASDGPVAQQSADVIDLLRDQELTGVVLVTLPEETPVQETTEVYTHLTTSLATHVLSCIVNRMPAMVDLRDDLAFGSAEQRANYYLASRANFARVQAHAVRERLPIPTFQLPYVEQASQPTQAAQSLYDQTDTWRMFG</sequence>